<dbReference type="PIRSF" id="PIRSF028099">
    <property type="entry name" value="DUF1111"/>
    <property type="match status" value="1"/>
</dbReference>
<evidence type="ECO:0000256" key="1">
    <source>
        <dbReference type="ARBA" id="ARBA00022617"/>
    </source>
</evidence>
<evidence type="ECO:0000256" key="4">
    <source>
        <dbReference type="PROSITE-ProRule" id="PRU00433"/>
    </source>
</evidence>
<dbReference type="AlphaFoldDB" id="A0A3M8Q7V1"/>
<dbReference type="PANTHER" id="PTHR30600">
    <property type="entry name" value="CYTOCHROME C PEROXIDASE-RELATED"/>
    <property type="match status" value="1"/>
</dbReference>
<keyword evidence="7" id="KW-1185">Reference proteome</keyword>
<evidence type="ECO:0000256" key="2">
    <source>
        <dbReference type="ARBA" id="ARBA00022723"/>
    </source>
</evidence>
<dbReference type="PANTHER" id="PTHR30600:SF4">
    <property type="entry name" value="CYTOCHROME C DOMAIN-CONTAINING PROTEIN"/>
    <property type="match status" value="1"/>
</dbReference>
<keyword evidence="2 4" id="KW-0479">Metal-binding</keyword>
<feature type="domain" description="Cytochrome c" evidence="5">
    <location>
        <begin position="337"/>
        <end position="469"/>
    </location>
</feature>
<keyword evidence="3 4" id="KW-0408">Iron</keyword>
<accession>A0A3M8Q7V1</accession>
<dbReference type="GO" id="GO:0004130">
    <property type="term" value="F:cytochrome-c peroxidase activity"/>
    <property type="evidence" value="ECO:0007669"/>
    <property type="project" value="TreeGrafter"/>
</dbReference>
<keyword evidence="1 4" id="KW-0349">Heme</keyword>
<evidence type="ECO:0000313" key="6">
    <source>
        <dbReference type="EMBL" id="RNF51080.1"/>
    </source>
</evidence>
<dbReference type="GO" id="GO:0009055">
    <property type="term" value="F:electron transfer activity"/>
    <property type="evidence" value="ECO:0007669"/>
    <property type="project" value="InterPro"/>
</dbReference>
<dbReference type="Pfam" id="PF06537">
    <property type="entry name" value="DHOR"/>
    <property type="match status" value="1"/>
</dbReference>
<name>A0A3M8Q7V1_9GAMM</name>
<comment type="caution">
    <text evidence="6">The sequence shown here is derived from an EMBL/GenBank/DDBJ whole genome shotgun (WGS) entry which is preliminary data.</text>
</comment>
<dbReference type="InterPro" id="IPR009056">
    <property type="entry name" value="Cyt_c-like_dom"/>
</dbReference>
<dbReference type="InterPro" id="IPR036909">
    <property type="entry name" value="Cyt_c-like_dom_sf"/>
</dbReference>
<dbReference type="Gene3D" id="1.10.760.10">
    <property type="entry name" value="Cytochrome c-like domain"/>
    <property type="match status" value="1"/>
</dbReference>
<proteinExistence type="predicted"/>
<protein>
    <recommendedName>
        <fullName evidence="5">Cytochrome c domain-containing protein</fullName>
    </recommendedName>
</protein>
<dbReference type="SUPFAM" id="SSF46626">
    <property type="entry name" value="Cytochrome c"/>
    <property type="match status" value="1"/>
</dbReference>
<reference evidence="6 7" key="1">
    <citation type="journal article" date="2012" name="Int. J. Syst. Evol. Microbiol.">
        <title>Marinomonas hwangdonensis sp. nov., isolated from seawater.</title>
        <authorList>
            <person name="Jung Y.T."/>
            <person name="Oh T.K."/>
            <person name="Yoon J.H."/>
        </authorList>
    </citation>
    <scope>NUCLEOTIDE SEQUENCE [LARGE SCALE GENOMIC DNA]</scope>
    <source>
        <strain evidence="6 7">HDW-15</strain>
    </source>
</reference>
<dbReference type="GO" id="GO:0046872">
    <property type="term" value="F:metal ion binding"/>
    <property type="evidence" value="ECO:0007669"/>
    <property type="project" value="UniProtKB-KW"/>
</dbReference>
<evidence type="ECO:0000256" key="3">
    <source>
        <dbReference type="ARBA" id="ARBA00023004"/>
    </source>
</evidence>
<evidence type="ECO:0000313" key="7">
    <source>
        <dbReference type="Proteomes" id="UP000280507"/>
    </source>
</evidence>
<dbReference type="InterPro" id="IPR051395">
    <property type="entry name" value="Cytochrome_c_Peroxidase/MauG"/>
</dbReference>
<dbReference type="OrthoDB" id="9805202at2"/>
<dbReference type="PROSITE" id="PS51007">
    <property type="entry name" value="CYTC"/>
    <property type="match status" value="1"/>
</dbReference>
<sequence length="469" mass="51335">MTEKSNNHVLLAAGVYVSFFCFSNLTFAADYTRPLAEIAVEDKLHFRIGKSVFEKFWVASPSSTTASDGLGPLYNARSCHSCHLNNGRGHAPEAAISGASVPSFMVRLGKTYPLPDKVSSRLTKNEPHAIYPHIGDKTYGHQFQSNSTPGILPEGDFTVSYQTHIETLADGTQITLRKPLLHWTKLNYGQFEDHTGFTMLVAPALIGMGLLDQVPESFILANADPDDSNKDGIRGRPSWLPAPPGQTRRLGRFGYKASVATLSEQNQLAFNTDLGLSTPLQDSSTGDCTDVQIDCIQSPNGSSAHLDNLEVDKKQMALLDAFVALSSPPAMRNLSHNDFLSGKQVFEELGCASCHTPKMQTGNTSTFAALNNRTFYPFTDLLLHDMGPGLASGFPSFSAKPTEWRTAPLWGMGLSRKISGREGFLHDGRAKTLEEAILWHGGEALSSKQNYKNLSAEQRRTLMFFLESL</sequence>
<dbReference type="EMBL" id="RIZG01000004">
    <property type="protein sequence ID" value="RNF51080.1"/>
    <property type="molecule type" value="Genomic_DNA"/>
</dbReference>
<dbReference type="Proteomes" id="UP000280507">
    <property type="component" value="Unassembled WGS sequence"/>
</dbReference>
<gene>
    <name evidence="6" type="ORF">EBI00_08960</name>
</gene>
<dbReference type="RefSeq" id="WP_123095593.1">
    <property type="nucleotide sequence ID" value="NZ_RIZG01000004.1"/>
</dbReference>
<dbReference type="InterPro" id="IPR010538">
    <property type="entry name" value="DHOR"/>
</dbReference>
<evidence type="ECO:0000259" key="5">
    <source>
        <dbReference type="PROSITE" id="PS51007"/>
    </source>
</evidence>
<dbReference type="GO" id="GO:0020037">
    <property type="term" value="F:heme binding"/>
    <property type="evidence" value="ECO:0007669"/>
    <property type="project" value="InterPro"/>
</dbReference>
<organism evidence="6 7">
    <name type="scientific">Marinomonas hwangdonensis</name>
    <dbReference type="NCBI Taxonomy" id="1053647"/>
    <lineage>
        <taxon>Bacteria</taxon>
        <taxon>Pseudomonadati</taxon>
        <taxon>Pseudomonadota</taxon>
        <taxon>Gammaproteobacteria</taxon>
        <taxon>Oceanospirillales</taxon>
        <taxon>Oceanospirillaceae</taxon>
        <taxon>Marinomonas</taxon>
    </lineage>
</organism>